<gene>
    <name evidence="4" type="ORF">JKP88DRAFT_335179</name>
</gene>
<comment type="caution">
    <text evidence="4">The sequence shown here is derived from an EMBL/GenBank/DDBJ whole genome shotgun (WGS) entry which is preliminary data.</text>
</comment>
<feature type="domain" description="DH" evidence="3">
    <location>
        <begin position="5"/>
        <end position="223"/>
    </location>
</feature>
<feature type="compositionally biased region" description="Low complexity" evidence="1">
    <location>
        <begin position="549"/>
        <end position="560"/>
    </location>
</feature>
<dbReference type="Pfam" id="PF00169">
    <property type="entry name" value="PH"/>
    <property type="match status" value="1"/>
</dbReference>
<feature type="compositionally biased region" description="Gly residues" evidence="1">
    <location>
        <begin position="1035"/>
        <end position="1053"/>
    </location>
</feature>
<feature type="compositionally biased region" description="Basic residues" evidence="1">
    <location>
        <begin position="993"/>
        <end position="1006"/>
    </location>
</feature>
<dbReference type="PROSITE" id="PS50010">
    <property type="entry name" value="DH_2"/>
    <property type="match status" value="1"/>
</dbReference>
<dbReference type="InterPro" id="IPR001331">
    <property type="entry name" value="GDS_CDC24_CS"/>
</dbReference>
<dbReference type="CDD" id="cd00160">
    <property type="entry name" value="RhoGEF"/>
    <property type="match status" value="1"/>
</dbReference>
<feature type="compositionally biased region" description="Basic and acidic residues" evidence="1">
    <location>
        <begin position="381"/>
        <end position="391"/>
    </location>
</feature>
<sequence length="1235" mass="128148">MRLLQLAQVLDEIVNSEETYVKHLRVLMKVFVNPLRAWLNDGKDKQPITAEVSLTTSNNHRRLTFLHVISNFNISCNFTTCSGDLARIFSNLEQLLAFNEQFLQSLQAEHAQKKRLGIVFKESASFFKMYSMYIVNYDEAMKRVRLLEGSGEFRAFVRACELQEACRGLDLRSYLIQPVQRVPRYKLLLAELLKHTKETHPDYANISMALSEITVVATRLNENARDHDRRQKVLDVQEQFKENFVTASRYLVKEGSLRKVCNGGPRKYKFVLFNDMVLYGTETLRGMLLDKTRQRYKAHKKIPLDECMVLDYDSDVGFVLVNHAGKSFIVLADTARAKQEWLDAFSECFASLSRGNEAAMRRNSEEGGHRLLSASLSSPDAHQRRSAEHALRALSSSSQAATAPSTPMAALPESAESAADTDAPAVTAAAAAATLASPGSSQSPLPAASAAAAAAATPQRQRKTSLEGPGGGGAGAGGSPRPPALTRRSSYAAAQTVQVWVPDDAGRTTEMHEISLSGLPEGSLRYGVFSVRSEPSAAATGAAAAGAADAAAAAQQQQRARPPPSPVRGTSPGGSRIRGSSASPPPRAADHQRNSSQRASLGGGGSSAVDSGGGSGSRHSLALSPLLLPALDGTAARSPSPIRGRASADGAPLRADAGGFAAAAAAAALTAAAAGGDGGAAAARRHKGGGGGSGVPTESATPGSSSSAQHVSSNDESAAAAASPQGFRSPASPDDSDDEVQLAARGGGGGGSGAKHTSWRVVAQRQGEVTKLRAMFEKPRAPAPGPPDPCELQHVRARLRSVTDGSSAPPSPVVSAGRRQSAAPPSAAAADSDPDSPERCHSASEWASPPHRSALCAGTGGSTTALPDTPTLGGGDRGRRHPRRASAVPIGAAELPHSPKLSSRHTRSFNRSGRLLPSKGGGSLASTSTSDAPDASTRGLRRSPAAEDERALSSEDGPTTELFSPDDNQGISVSDSEGIDASMRRRGAASPPARRRSSSSGAHRRSSAAAVAPSASSSRSSSMSDLLNESLGGASRRGGGGGSGRASPTGGGAHRAAHERRDTSARALFQAWRSGGAPPPARKSLGTVEAPRAEVRLALRGDAAAAPALLAEAHGRVIVRLPPHLVAPPPPPPPPQLRRVGGHGGGGEASAAAATAAASAAAAAPLRPCSADGLEAGDVLAEVDGRRVHCVAEALMLIDARRGAPEGVPVLVLRAPPPRRRESQTNTPEDSDCDL</sequence>
<feature type="compositionally biased region" description="Basic and acidic residues" evidence="1">
    <location>
        <begin position="944"/>
        <end position="953"/>
    </location>
</feature>
<feature type="compositionally biased region" description="Pro residues" evidence="1">
    <location>
        <begin position="1127"/>
        <end position="1136"/>
    </location>
</feature>
<feature type="region of interest" description="Disordered" evidence="1">
    <location>
        <begin position="437"/>
        <end position="490"/>
    </location>
</feature>
<evidence type="ECO:0000313" key="4">
    <source>
        <dbReference type="EMBL" id="KAG5176461.1"/>
    </source>
</evidence>
<reference evidence="4" key="1">
    <citation type="submission" date="2021-02" db="EMBL/GenBank/DDBJ databases">
        <title>First Annotated Genome of the Yellow-green Alga Tribonema minus.</title>
        <authorList>
            <person name="Mahan K.M."/>
        </authorList>
    </citation>
    <scope>NUCLEOTIDE SEQUENCE</scope>
    <source>
        <strain evidence="4">UTEX B ZZ1240</strain>
    </source>
</reference>
<dbReference type="PANTHER" id="PTHR12673:SF159">
    <property type="entry name" value="LD03170P"/>
    <property type="match status" value="1"/>
</dbReference>
<feature type="compositionally biased region" description="Low complexity" evidence="1">
    <location>
        <begin position="813"/>
        <end position="831"/>
    </location>
</feature>
<accession>A0A835YJ47</accession>
<dbReference type="InterPro" id="IPR035899">
    <property type="entry name" value="DBL_dom_sf"/>
</dbReference>
<name>A0A835YJ47_9STRA</name>
<protein>
    <recommendedName>
        <fullName evidence="6">DH domain-containing protein</fullName>
    </recommendedName>
</protein>
<dbReference type="Pfam" id="PF00621">
    <property type="entry name" value="RhoGEF"/>
    <property type="match status" value="1"/>
</dbReference>
<feature type="region of interest" description="Disordered" evidence="1">
    <location>
        <begin position="549"/>
        <end position="620"/>
    </location>
</feature>
<dbReference type="GO" id="GO:0005737">
    <property type="term" value="C:cytoplasm"/>
    <property type="evidence" value="ECO:0007669"/>
    <property type="project" value="TreeGrafter"/>
</dbReference>
<dbReference type="Gene3D" id="1.20.900.10">
    <property type="entry name" value="Dbl homology (DH) domain"/>
    <property type="match status" value="1"/>
</dbReference>
<dbReference type="GO" id="GO:0005085">
    <property type="term" value="F:guanyl-nucleotide exchange factor activity"/>
    <property type="evidence" value="ECO:0007669"/>
    <property type="project" value="InterPro"/>
</dbReference>
<feature type="compositionally biased region" description="Polar residues" evidence="1">
    <location>
        <begin position="696"/>
        <end position="716"/>
    </location>
</feature>
<dbReference type="GO" id="GO:0035556">
    <property type="term" value="P:intracellular signal transduction"/>
    <property type="evidence" value="ECO:0007669"/>
    <property type="project" value="InterPro"/>
</dbReference>
<organism evidence="4 5">
    <name type="scientific">Tribonema minus</name>
    <dbReference type="NCBI Taxonomy" id="303371"/>
    <lineage>
        <taxon>Eukaryota</taxon>
        <taxon>Sar</taxon>
        <taxon>Stramenopiles</taxon>
        <taxon>Ochrophyta</taxon>
        <taxon>PX clade</taxon>
        <taxon>Xanthophyceae</taxon>
        <taxon>Tribonematales</taxon>
        <taxon>Tribonemataceae</taxon>
        <taxon>Tribonema</taxon>
    </lineage>
</organism>
<evidence type="ECO:0000259" key="3">
    <source>
        <dbReference type="PROSITE" id="PS50010"/>
    </source>
</evidence>
<evidence type="ECO:0000256" key="1">
    <source>
        <dbReference type="SAM" id="MobiDB-lite"/>
    </source>
</evidence>
<feature type="compositionally biased region" description="Low complexity" evidence="1">
    <location>
        <begin position="392"/>
        <end position="422"/>
    </location>
</feature>
<evidence type="ECO:0000259" key="2">
    <source>
        <dbReference type="PROSITE" id="PS50003"/>
    </source>
</evidence>
<feature type="region of interest" description="Disordered" evidence="1">
    <location>
        <begin position="1207"/>
        <end position="1235"/>
    </location>
</feature>
<dbReference type="AlphaFoldDB" id="A0A835YJ47"/>
<feature type="compositionally biased region" description="Low complexity" evidence="1">
    <location>
        <begin position="1007"/>
        <end position="1024"/>
    </location>
</feature>
<dbReference type="Gene3D" id="2.30.29.30">
    <property type="entry name" value="Pleckstrin-homology domain (PH domain)/Phosphotyrosine-binding domain (PTB)"/>
    <property type="match status" value="1"/>
</dbReference>
<feature type="compositionally biased region" description="Low complexity" evidence="1">
    <location>
        <begin position="924"/>
        <end position="937"/>
    </location>
</feature>
<feature type="region of interest" description="Disordered" evidence="1">
    <location>
        <begin position="799"/>
        <end position="1061"/>
    </location>
</feature>
<dbReference type="EMBL" id="JAFCMP010000536">
    <property type="protein sequence ID" value="KAG5176461.1"/>
    <property type="molecule type" value="Genomic_DNA"/>
</dbReference>
<feature type="region of interest" description="Disordered" evidence="1">
    <location>
        <begin position="679"/>
        <end position="760"/>
    </location>
</feature>
<dbReference type="InterPro" id="IPR011993">
    <property type="entry name" value="PH-like_dom_sf"/>
</dbReference>
<dbReference type="PANTHER" id="PTHR12673">
    <property type="entry name" value="FACIOGENITAL DYSPLASIA PROTEIN"/>
    <property type="match status" value="1"/>
</dbReference>
<feature type="compositionally biased region" description="Gly residues" evidence="1">
    <location>
        <begin position="601"/>
        <end position="616"/>
    </location>
</feature>
<feature type="region of interest" description="Disordered" evidence="1">
    <location>
        <begin position="375"/>
        <end position="422"/>
    </location>
</feature>
<dbReference type="InterPro" id="IPR001849">
    <property type="entry name" value="PH_domain"/>
</dbReference>
<dbReference type="InterPro" id="IPR000219">
    <property type="entry name" value="DH_dom"/>
</dbReference>
<evidence type="ECO:0000313" key="5">
    <source>
        <dbReference type="Proteomes" id="UP000664859"/>
    </source>
</evidence>
<dbReference type="PROSITE" id="PS00741">
    <property type="entry name" value="DH_1"/>
    <property type="match status" value="1"/>
</dbReference>
<dbReference type="InterPro" id="IPR051092">
    <property type="entry name" value="FYVE_RhoGEF_PH"/>
</dbReference>
<dbReference type="OrthoDB" id="660555at2759"/>
<dbReference type="SUPFAM" id="SSF48065">
    <property type="entry name" value="DBL homology domain (DH-domain)"/>
    <property type="match status" value="1"/>
</dbReference>
<feature type="compositionally biased region" description="Polar residues" evidence="1">
    <location>
        <begin position="966"/>
        <end position="975"/>
    </location>
</feature>
<evidence type="ECO:0008006" key="6">
    <source>
        <dbReference type="Google" id="ProtNLM"/>
    </source>
</evidence>
<feature type="region of interest" description="Disordered" evidence="1">
    <location>
        <begin position="1127"/>
        <end position="1152"/>
    </location>
</feature>
<dbReference type="SUPFAM" id="SSF50729">
    <property type="entry name" value="PH domain-like"/>
    <property type="match status" value="1"/>
</dbReference>
<feature type="compositionally biased region" description="Gly residues" evidence="1">
    <location>
        <begin position="468"/>
        <end position="478"/>
    </location>
</feature>
<dbReference type="SMART" id="SM00325">
    <property type="entry name" value="RhoGEF"/>
    <property type="match status" value="1"/>
</dbReference>
<proteinExistence type="predicted"/>
<feature type="domain" description="PH" evidence="2">
    <location>
        <begin position="250"/>
        <end position="350"/>
    </location>
</feature>
<keyword evidence="5" id="KW-1185">Reference proteome</keyword>
<dbReference type="PROSITE" id="PS50003">
    <property type="entry name" value="PH_DOMAIN"/>
    <property type="match status" value="1"/>
</dbReference>
<feature type="compositionally biased region" description="Low complexity" evidence="1">
    <location>
        <begin position="437"/>
        <end position="456"/>
    </location>
</feature>
<dbReference type="Proteomes" id="UP000664859">
    <property type="component" value="Unassembled WGS sequence"/>
</dbReference>
<dbReference type="SMART" id="SM00233">
    <property type="entry name" value="PH"/>
    <property type="match status" value="1"/>
</dbReference>